<keyword evidence="3" id="KW-1185">Reference proteome</keyword>
<feature type="compositionally biased region" description="Polar residues" evidence="1">
    <location>
        <begin position="7"/>
        <end position="17"/>
    </location>
</feature>
<protein>
    <submittedName>
        <fullName evidence="2">Uncharacterized protein</fullName>
    </submittedName>
</protein>
<accession>A0AAQ3Q3T8</accession>
<dbReference type="EMBL" id="CP136891">
    <property type="protein sequence ID" value="WOK97470.1"/>
    <property type="molecule type" value="Genomic_DNA"/>
</dbReference>
<feature type="region of interest" description="Disordered" evidence="1">
    <location>
        <begin position="68"/>
        <end position="102"/>
    </location>
</feature>
<evidence type="ECO:0000313" key="3">
    <source>
        <dbReference type="Proteomes" id="UP001327560"/>
    </source>
</evidence>
<organism evidence="2 3">
    <name type="scientific">Canna indica</name>
    <name type="common">Indian-shot</name>
    <dbReference type="NCBI Taxonomy" id="4628"/>
    <lineage>
        <taxon>Eukaryota</taxon>
        <taxon>Viridiplantae</taxon>
        <taxon>Streptophyta</taxon>
        <taxon>Embryophyta</taxon>
        <taxon>Tracheophyta</taxon>
        <taxon>Spermatophyta</taxon>
        <taxon>Magnoliopsida</taxon>
        <taxon>Liliopsida</taxon>
        <taxon>Zingiberales</taxon>
        <taxon>Cannaceae</taxon>
        <taxon>Canna</taxon>
    </lineage>
</organism>
<sequence length="102" mass="10975">MDLGSPNGHQSRKQQLQHAKGEHGVDSATKGKKAAAEEEKAMIKLVNSNMQSVNNSLLFSASCSVGSPGVHINLSTNRRRRRRQGTKGGAISLAQKNHTSQQ</sequence>
<gene>
    <name evidence="2" type="ORF">Cni_G06178</name>
</gene>
<feature type="region of interest" description="Disordered" evidence="1">
    <location>
        <begin position="1"/>
        <end position="37"/>
    </location>
</feature>
<name>A0AAQ3Q3T8_9LILI</name>
<proteinExistence type="predicted"/>
<evidence type="ECO:0000256" key="1">
    <source>
        <dbReference type="SAM" id="MobiDB-lite"/>
    </source>
</evidence>
<dbReference type="AlphaFoldDB" id="A0AAQ3Q3T8"/>
<dbReference type="Proteomes" id="UP001327560">
    <property type="component" value="Chromosome 2"/>
</dbReference>
<evidence type="ECO:0000313" key="2">
    <source>
        <dbReference type="EMBL" id="WOK97470.1"/>
    </source>
</evidence>
<reference evidence="2 3" key="1">
    <citation type="submission" date="2023-10" db="EMBL/GenBank/DDBJ databases">
        <title>Chromosome-scale genome assembly provides insights into flower coloration mechanisms of Canna indica.</title>
        <authorList>
            <person name="Li C."/>
        </authorList>
    </citation>
    <scope>NUCLEOTIDE SEQUENCE [LARGE SCALE GENOMIC DNA]</scope>
    <source>
        <tissue evidence="2">Flower</tissue>
    </source>
</reference>